<dbReference type="Pfam" id="PF13456">
    <property type="entry name" value="RVT_3"/>
    <property type="match status" value="1"/>
</dbReference>
<dbReference type="Proteomes" id="UP000011116">
    <property type="component" value="Chromosome 1H"/>
</dbReference>
<reference evidence="2" key="2">
    <citation type="submission" date="2020-10" db="EMBL/GenBank/DDBJ databases">
        <authorList>
            <person name="Scholz U."/>
            <person name="Mascher M."/>
            <person name="Fiebig A."/>
        </authorList>
    </citation>
    <scope>NUCLEOTIDE SEQUENCE [LARGE SCALE GENOMIC DNA]</scope>
    <source>
        <strain evidence="2">cv. Morex</strain>
    </source>
</reference>
<dbReference type="EnsemblPlants" id="HORVU.MOREX.r3.1HG0036270.1">
    <property type="protein sequence ID" value="HORVU.MOREX.r3.1HG0036270.1.CDS1"/>
    <property type="gene ID" value="HORVU.MOREX.r3.1HG0036270"/>
</dbReference>
<dbReference type="Gramene" id="HORVU.MOREX.r2.1HG0028070.1">
    <property type="protein sequence ID" value="HORVU.MOREX.r2.1HG0028070.1.CDS.1"/>
    <property type="gene ID" value="HORVU.MOREX.r2.1HG0028070"/>
</dbReference>
<dbReference type="SUPFAM" id="SSF53098">
    <property type="entry name" value="Ribonuclease H-like"/>
    <property type="match status" value="1"/>
</dbReference>
<dbReference type="GO" id="GO:0003676">
    <property type="term" value="F:nucleic acid binding"/>
    <property type="evidence" value="ECO:0007669"/>
    <property type="project" value="InterPro"/>
</dbReference>
<reference evidence="3" key="1">
    <citation type="journal article" date="2012" name="Nature">
        <title>A physical, genetic and functional sequence assembly of the barley genome.</title>
        <authorList>
            <consortium name="The International Barley Genome Sequencing Consortium"/>
            <person name="Mayer K.F."/>
            <person name="Waugh R."/>
            <person name="Brown J.W."/>
            <person name="Schulman A."/>
            <person name="Langridge P."/>
            <person name="Platzer M."/>
            <person name="Fincher G.B."/>
            <person name="Muehlbauer G.J."/>
            <person name="Sato K."/>
            <person name="Close T.J."/>
            <person name="Wise R.P."/>
            <person name="Stein N."/>
        </authorList>
    </citation>
    <scope>NUCLEOTIDE SEQUENCE [LARGE SCALE GENOMIC DNA]</scope>
    <source>
        <strain evidence="3">cv. Morex</strain>
    </source>
</reference>
<organism evidence="2 3">
    <name type="scientific">Hordeum vulgare subsp. vulgare</name>
    <name type="common">Domesticated barley</name>
    <dbReference type="NCBI Taxonomy" id="112509"/>
    <lineage>
        <taxon>Eukaryota</taxon>
        <taxon>Viridiplantae</taxon>
        <taxon>Streptophyta</taxon>
        <taxon>Embryophyta</taxon>
        <taxon>Tracheophyta</taxon>
        <taxon>Spermatophyta</taxon>
        <taxon>Magnoliopsida</taxon>
        <taxon>Liliopsida</taxon>
        <taxon>Poales</taxon>
        <taxon>Poaceae</taxon>
        <taxon>BOP clade</taxon>
        <taxon>Pooideae</taxon>
        <taxon>Triticodae</taxon>
        <taxon>Triticeae</taxon>
        <taxon>Hordeinae</taxon>
        <taxon>Hordeum</taxon>
    </lineage>
</organism>
<evidence type="ECO:0000313" key="2">
    <source>
        <dbReference type="EnsemblPlants" id="HORVU.MOREX.r3.1HG0036270.1.CDS1"/>
    </source>
</evidence>
<proteinExistence type="predicted"/>
<dbReference type="CDD" id="cd06222">
    <property type="entry name" value="RNase_H_like"/>
    <property type="match status" value="1"/>
</dbReference>
<accession>A0A8I6X1P1</accession>
<dbReference type="AlphaFoldDB" id="A0A8I6X1P1"/>
<evidence type="ECO:0000313" key="3">
    <source>
        <dbReference type="Proteomes" id="UP000011116"/>
    </source>
</evidence>
<sequence>MQLDNVRDELMSCHGPLRVLQRIMQLPYDQKMKTVALLWCWWSERNKENHNQKRLADGEFQFLVTRHINEWVQFYKPKPVQKVCTARRWIPPPENFVKLNTDGAFMEQSHSGGWGAIARDYMEEIVFAAARSAQHLSDALHAETMALQNGLRIADQMGIGRVIISTDSQVLKSALECSGLDHSCLGQLFLISSINWPWSLLTTKLNSARGNVTSMLMF</sequence>
<protein>
    <recommendedName>
        <fullName evidence="1">RNase H type-1 domain-containing protein</fullName>
    </recommendedName>
</protein>
<name>A0A8I6X1P1_HORVV</name>
<dbReference type="PANTHER" id="PTHR47074:SF11">
    <property type="entry name" value="REVERSE TRANSCRIPTASE-LIKE PROTEIN"/>
    <property type="match status" value="1"/>
</dbReference>
<evidence type="ECO:0000259" key="1">
    <source>
        <dbReference type="Pfam" id="PF13456"/>
    </source>
</evidence>
<dbReference type="InterPro" id="IPR002156">
    <property type="entry name" value="RNaseH_domain"/>
</dbReference>
<dbReference type="InterPro" id="IPR012337">
    <property type="entry name" value="RNaseH-like_sf"/>
</dbReference>
<feature type="domain" description="RNase H type-1" evidence="1">
    <location>
        <begin position="100"/>
        <end position="177"/>
    </location>
</feature>
<keyword evidence="3" id="KW-1185">Reference proteome</keyword>
<dbReference type="GO" id="GO:0004523">
    <property type="term" value="F:RNA-DNA hybrid ribonuclease activity"/>
    <property type="evidence" value="ECO:0007669"/>
    <property type="project" value="InterPro"/>
</dbReference>
<dbReference type="PANTHER" id="PTHR47074">
    <property type="entry name" value="BNAC02G40300D PROTEIN"/>
    <property type="match status" value="1"/>
</dbReference>
<dbReference type="InterPro" id="IPR036397">
    <property type="entry name" value="RNaseH_sf"/>
</dbReference>
<dbReference type="InterPro" id="IPR044730">
    <property type="entry name" value="RNase_H-like_dom_plant"/>
</dbReference>
<reference evidence="2" key="3">
    <citation type="submission" date="2022-01" db="UniProtKB">
        <authorList>
            <consortium name="EnsemblPlants"/>
        </authorList>
    </citation>
    <scope>IDENTIFICATION</scope>
    <source>
        <strain evidence="2">subsp. vulgare</strain>
    </source>
</reference>
<dbReference type="InterPro" id="IPR052929">
    <property type="entry name" value="RNase_H-like_EbsB-rel"/>
</dbReference>
<dbReference type="Gene3D" id="3.30.420.10">
    <property type="entry name" value="Ribonuclease H-like superfamily/Ribonuclease H"/>
    <property type="match status" value="1"/>
</dbReference>
<dbReference type="Gramene" id="HORVU.MOREX.r3.1HG0036270.1">
    <property type="protein sequence ID" value="HORVU.MOREX.r3.1HG0036270.1.CDS1"/>
    <property type="gene ID" value="HORVU.MOREX.r3.1HG0036270"/>
</dbReference>